<proteinExistence type="predicted"/>
<accession>A0A383D1Y9</accession>
<organism evidence="2">
    <name type="scientific">marine metagenome</name>
    <dbReference type="NCBI Taxonomy" id="408172"/>
    <lineage>
        <taxon>unclassified sequences</taxon>
        <taxon>metagenomes</taxon>
        <taxon>ecological metagenomes</taxon>
    </lineage>
</organism>
<evidence type="ECO:0000256" key="1">
    <source>
        <dbReference type="SAM" id="MobiDB-lite"/>
    </source>
</evidence>
<gene>
    <name evidence="2" type="ORF">METZ01_LOCUS491119</name>
</gene>
<dbReference type="AlphaFoldDB" id="A0A383D1Y9"/>
<name>A0A383D1Y9_9ZZZZ</name>
<feature type="region of interest" description="Disordered" evidence="1">
    <location>
        <begin position="27"/>
        <end position="50"/>
    </location>
</feature>
<sequence>MTIKINQRKKLYRLLPLTRKQNFKEQKNYRGVKGNHPFALSQPPTDFQPSHITDMTLQTTIRFPEQKKYSISHF</sequence>
<evidence type="ECO:0000313" key="2">
    <source>
        <dbReference type="EMBL" id="SVE38265.1"/>
    </source>
</evidence>
<protein>
    <submittedName>
        <fullName evidence="2">Uncharacterized protein</fullName>
    </submittedName>
</protein>
<reference evidence="2" key="1">
    <citation type="submission" date="2018-05" db="EMBL/GenBank/DDBJ databases">
        <authorList>
            <person name="Lanie J.A."/>
            <person name="Ng W.-L."/>
            <person name="Kazmierczak K.M."/>
            <person name="Andrzejewski T.M."/>
            <person name="Davidsen T.M."/>
            <person name="Wayne K.J."/>
            <person name="Tettelin H."/>
            <person name="Glass J.I."/>
            <person name="Rusch D."/>
            <person name="Podicherti R."/>
            <person name="Tsui H.-C.T."/>
            <person name="Winkler M.E."/>
        </authorList>
    </citation>
    <scope>NUCLEOTIDE SEQUENCE</scope>
</reference>
<dbReference type="EMBL" id="UINC01213475">
    <property type="protein sequence ID" value="SVE38265.1"/>
    <property type="molecule type" value="Genomic_DNA"/>
</dbReference>